<evidence type="ECO:0000313" key="1">
    <source>
        <dbReference type="EMBL" id="CBI75927.1"/>
    </source>
</evidence>
<dbReference type="Proteomes" id="UP000009101">
    <property type="component" value="Chromosome"/>
</dbReference>
<dbReference type="EMBL" id="FN645454">
    <property type="protein sequence ID" value="CBI75927.1"/>
    <property type="molecule type" value="Genomic_DNA"/>
</dbReference>
<evidence type="ECO:0000313" key="2">
    <source>
        <dbReference type="Proteomes" id="UP000009101"/>
    </source>
</evidence>
<dbReference type="HOGENOM" id="CLU_3324954_0_0_5"/>
<protein>
    <submittedName>
        <fullName evidence="1">Uncharacterized protein</fullName>
    </submittedName>
</protein>
<reference evidence="1 2" key="2">
    <citation type="journal article" date="2011" name="PLoS Genet.">
        <title>Parallel evolution of a type IV secretion system in radiating lineages of the host-restricted bacterial pathogen Bartonella.</title>
        <authorList>
            <person name="Engel P."/>
            <person name="Salzburger W."/>
            <person name="Liesch M."/>
            <person name="Chang C.C."/>
            <person name="Maruyama S."/>
            <person name="Lanz C."/>
            <person name="Calteau A."/>
            <person name="Lajus A."/>
            <person name="Medigue C."/>
            <person name="Schuster S.C."/>
            <person name="Dehio C."/>
        </authorList>
    </citation>
    <scope>NUCLEOTIDE SEQUENCE [LARGE SCALE GENOMIC DNA]</scope>
    <source>
        <strain evidence="2">CIP 104772 / 73</strain>
    </source>
</reference>
<organism evidence="1 2">
    <name type="scientific">Bartonella clarridgeiae (strain CCUG 45776 / CIP 104772 / 73)</name>
    <dbReference type="NCBI Taxonomy" id="696125"/>
    <lineage>
        <taxon>Bacteria</taxon>
        <taxon>Pseudomonadati</taxon>
        <taxon>Pseudomonadota</taxon>
        <taxon>Alphaproteobacteria</taxon>
        <taxon>Hyphomicrobiales</taxon>
        <taxon>Bartonellaceae</taxon>
        <taxon>Bartonella</taxon>
    </lineage>
</organism>
<reference evidence="2" key="1">
    <citation type="submission" date="2009-11" db="EMBL/GenBank/DDBJ databases">
        <title>Genome sequencing of Bartonella species and comparative genomics.</title>
        <authorList>
            <person name="Engel P."/>
            <person name="Salzburger W."/>
            <person name="Marius L."/>
            <person name="Chao-Chin C."/>
            <person name="Soichi M."/>
            <person name="Christa L."/>
            <person name="Alexandra C."/>
            <person name="Aurelie L."/>
            <person name="Claudine M."/>
            <person name="Stephan S.C."/>
            <person name="Christoph D."/>
        </authorList>
    </citation>
    <scope>NUCLEOTIDE SEQUENCE [LARGE SCALE GENOMIC DNA]</scope>
    <source>
        <strain evidence="2">CIP 104772 / 73</strain>
    </source>
</reference>
<keyword evidence="2" id="KW-1185">Reference proteome</keyword>
<accession>E6YGD9</accession>
<sequence length="41" mass="4889">MLYPAELRVRIQFFVSLGYRVLNRFVSELQVKLGKIKIFIC</sequence>
<dbReference type="KEGG" id="bcd:BARCL_0246"/>
<proteinExistence type="predicted"/>
<name>E6YGD9_BARC7</name>
<gene>
    <name evidence="1" type="ordered locus">BARCL_0246</name>
</gene>
<dbReference type="AlphaFoldDB" id="E6YGD9"/>